<dbReference type="EMBL" id="WOCE01000006">
    <property type="protein sequence ID" value="KAE9612745.1"/>
    <property type="molecule type" value="Genomic_DNA"/>
</dbReference>
<proteinExistence type="inferred from homology"/>
<evidence type="ECO:0000256" key="2">
    <source>
        <dbReference type="ARBA" id="ARBA00005581"/>
    </source>
</evidence>
<dbReference type="Pfam" id="PF05938">
    <property type="entry name" value="Self-incomp_S1"/>
    <property type="match status" value="1"/>
</dbReference>
<gene>
    <name evidence="6" type="ORF">Lalb_Chr06g0176311</name>
</gene>
<evidence type="ECO:0000256" key="3">
    <source>
        <dbReference type="ARBA" id="ARBA00022471"/>
    </source>
</evidence>
<dbReference type="Proteomes" id="UP000447434">
    <property type="component" value="Chromosome 6"/>
</dbReference>
<dbReference type="InterPro" id="IPR010264">
    <property type="entry name" value="Self-incomp_S1"/>
</dbReference>
<dbReference type="AlphaFoldDB" id="A0A6A4QEM7"/>
<name>A0A6A4QEM7_LUPAL</name>
<protein>
    <submittedName>
        <fullName evidence="6">Putative plant self-incompatibility S1</fullName>
    </submittedName>
</protein>
<evidence type="ECO:0000256" key="1">
    <source>
        <dbReference type="ARBA" id="ARBA00004613"/>
    </source>
</evidence>
<keyword evidence="5" id="KW-0732">Signal</keyword>
<comment type="subcellular location">
    <subcellularLocation>
        <location evidence="1">Secreted</location>
    </subcellularLocation>
</comment>
<reference evidence="7" key="1">
    <citation type="journal article" date="2020" name="Nat. Commun.">
        <title>Genome sequence of the cluster root forming white lupin.</title>
        <authorList>
            <person name="Hufnagel B."/>
            <person name="Marques A."/>
            <person name="Soriano A."/>
            <person name="Marques L."/>
            <person name="Divol F."/>
            <person name="Doumas P."/>
            <person name="Sallet E."/>
            <person name="Mancinotti D."/>
            <person name="Carrere S."/>
            <person name="Marande W."/>
            <person name="Arribat S."/>
            <person name="Keller J."/>
            <person name="Huneau C."/>
            <person name="Blein T."/>
            <person name="Aime D."/>
            <person name="Laguerre M."/>
            <person name="Taylor J."/>
            <person name="Schubert V."/>
            <person name="Nelson M."/>
            <person name="Geu-Flores F."/>
            <person name="Crespi M."/>
            <person name="Gallardo-Guerrero K."/>
            <person name="Delaux P.-M."/>
            <person name="Salse J."/>
            <person name="Berges H."/>
            <person name="Guyot R."/>
            <person name="Gouzy J."/>
            <person name="Peret B."/>
        </authorList>
    </citation>
    <scope>NUCLEOTIDE SEQUENCE [LARGE SCALE GENOMIC DNA]</scope>
    <source>
        <strain evidence="7">cv. Amiga</strain>
    </source>
</reference>
<sequence>MIQRLQLPTNFQKLSHFVAETKYSFKFVANPIFKRSLWYCKFVWTEVFHNFDIYVQTRDEKCENRSCSWIITEQGPCQVTNDPNNPICFQWD</sequence>
<keyword evidence="3" id="KW-0713">Self-incompatibility</keyword>
<dbReference type="GO" id="GO:0005576">
    <property type="term" value="C:extracellular region"/>
    <property type="evidence" value="ECO:0007669"/>
    <property type="project" value="UniProtKB-SubCell"/>
</dbReference>
<dbReference type="OrthoDB" id="1435576at2759"/>
<organism evidence="6 7">
    <name type="scientific">Lupinus albus</name>
    <name type="common">White lupine</name>
    <name type="synonym">Lupinus termis</name>
    <dbReference type="NCBI Taxonomy" id="3870"/>
    <lineage>
        <taxon>Eukaryota</taxon>
        <taxon>Viridiplantae</taxon>
        <taxon>Streptophyta</taxon>
        <taxon>Embryophyta</taxon>
        <taxon>Tracheophyta</taxon>
        <taxon>Spermatophyta</taxon>
        <taxon>Magnoliopsida</taxon>
        <taxon>eudicotyledons</taxon>
        <taxon>Gunneridae</taxon>
        <taxon>Pentapetalae</taxon>
        <taxon>rosids</taxon>
        <taxon>fabids</taxon>
        <taxon>Fabales</taxon>
        <taxon>Fabaceae</taxon>
        <taxon>Papilionoideae</taxon>
        <taxon>50 kb inversion clade</taxon>
        <taxon>genistoids sensu lato</taxon>
        <taxon>core genistoids</taxon>
        <taxon>Genisteae</taxon>
        <taxon>Lupinus</taxon>
    </lineage>
</organism>
<comment type="caution">
    <text evidence="6">The sequence shown here is derived from an EMBL/GenBank/DDBJ whole genome shotgun (WGS) entry which is preliminary data.</text>
</comment>
<keyword evidence="4" id="KW-0964">Secreted</keyword>
<accession>A0A6A4QEM7</accession>
<evidence type="ECO:0000256" key="5">
    <source>
        <dbReference type="ARBA" id="ARBA00022729"/>
    </source>
</evidence>
<evidence type="ECO:0000313" key="7">
    <source>
        <dbReference type="Proteomes" id="UP000447434"/>
    </source>
</evidence>
<keyword evidence="7" id="KW-1185">Reference proteome</keyword>
<evidence type="ECO:0000256" key="4">
    <source>
        <dbReference type="ARBA" id="ARBA00022525"/>
    </source>
</evidence>
<dbReference type="GO" id="GO:0060320">
    <property type="term" value="P:rejection of self pollen"/>
    <property type="evidence" value="ECO:0007669"/>
    <property type="project" value="UniProtKB-KW"/>
</dbReference>
<comment type="similarity">
    <text evidence="2">Belongs to the plant self-incompatibility (S1) protein family.</text>
</comment>
<evidence type="ECO:0000313" key="6">
    <source>
        <dbReference type="EMBL" id="KAE9612745.1"/>
    </source>
</evidence>